<keyword evidence="3" id="KW-0998">Cell outer membrane</keyword>
<dbReference type="Proteomes" id="UP000295727">
    <property type="component" value="Chromosome 3"/>
</dbReference>
<proteinExistence type="predicted"/>
<evidence type="ECO:0000313" key="8">
    <source>
        <dbReference type="Proteomes" id="UP000295727"/>
    </source>
</evidence>
<dbReference type="PROSITE" id="PS51123">
    <property type="entry name" value="OMPA_2"/>
    <property type="match status" value="1"/>
</dbReference>
<evidence type="ECO:0000259" key="6">
    <source>
        <dbReference type="PROSITE" id="PS51123"/>
    </source>
</evidence>
<feature type="domain" description="OmpA-like" evidence="6">
    <location>
        <begin position="180"/>
        <end position="307"/>
    </location>
</feature>
<protein>
    <recommendedName>
        <fullName evidence="6">OmpA-like domain-containing protein</fullName>
    </recommendedName>
</protein>
<name>A0A4P7D301_9BURK</name>
<dbReference type="Pfam" id="PF00691">
    <property type="entry name" value="OmpA"/>
    <property type="match status" value="1"/>
</dbReference>
<dbReference type="InterPro" id="IPR050330">
    <property type="entry name" value="Bact_OuterMem_StrucFunc"/>
</dbReference>
<dbReference type="SUPFAM" id="SSF103088">
    <property type="entry name" value="OmpA-like"/>
    <property type="match status" value="1"/>
</dbReference>
<dbReference type="InterPro" id="IPR006690">
    <property type="entry name" value="OMPA-like_CS"/>
</dbReference>
<dbReference type="PANTHER" id="PTHR30329">
    <property type="entry name" value="STATOR ELEMENT OF FLAGELLAR MOTOR COMPLEX"/>
    <property type="match status" value="1"/>
</dbReference>
<evidence type="ECO:0000313" key="7">
    <source>
        <dbReference type="EMBL" id="QBR01075.1"/>
    </source>
</evidence>
<dbReference type="Pfam" id="PF12779">
    <property type="entry name" value="WXXGXW"/>
    <property type="match status" value="1"/>
</dbReference>
<dbReference type="AlphaFoldDB" id="A0A4P7D301"/>
<dbReference type="Gene3D" id="3.30.1330.60">
    <property type="entry name" value="OmpA-like domain"/>
    <property type="match status" value="1"/>
</dbReference>
<gene>
    <name evidence="7" type="ORF">E1956_27965</name>
</gene>
<dbReference type="CDD" id="cd07185">
    <property type="entry name" value="OmpA_C-like"/>
    <property type="match status" value="1"/>
</dbReference>
<dbReference type="PANTHER" id="PTHR30329:SF21">
    <property type="entry name" value="LIPOPROTEIN YIAD-RELATED"/>
    <property type="match status" value="1"/>
</dbReference>
<evidence type="ECO:0000256" key="1">
    <source>
        <dbReference type="ARBA" id="ARBA00004442"/>
    </source>
</evidence>
<organism evidence="7 8">
    <name type="scientific">Paraburkholderia pallida</name>
    <dbReference type="NCBI Taxonomy" id="2547399"/>
    <lineage>
        <taxon>Bacteria</taxon>
        <taxon>Pseudomonadati</taxon>
        <taxon>Pseudomonadota</taxon>
        <taxon>Betaproteobacteria</taxon>
        <taxon>Burkholderiales</taxon>
        <taxon>Burkholderiaceae</taxon>
        <taxon>Paraburkholderia</taxon>
    </lineage>
</organism>
<dbReference type="EMBL" id="CP038150">
    <property type="protein sequence ID" value="QBR01075.1"/>
    <property type="molecule type" value="Genomic_DNA"/>
</dbReference>
<accession>A0A4P7D301</accession>
<feature type="region of interest" description="Disordered" evidence="5">
    <location>
        <begin position="20"/>
        <end position="39"/>
    </location>
</feature>
<dbReference type="InterPro" id="IPR006665">
    <property type="entry name" value="OmpA-like"/>
</dbReference>
<dbReference type="KEGG" id="ppai:E1956_27965"/>
<keyword evidence="2 4" id="KW-0472">Membrane</keyword>
<reference evidence="7 8" key="1">
    <citation type="submission" date="2019-03" db="EMBL/GenBank/DDBJ databases">
        <title>Paraburkholderia sp. 7MH5, isolated from subtropical forest soil.</title>
        <authorList>
            <person name="Gao Z.-H."/>
            <person name="Qiu L.-H."/>
        </authorList>
    </citation>
    <scope>NUCLEOTIDE SEQUENCE [LARGE SCALE GENOMIC DNA]</scope>
    <source>
        <strain evidence="7 8">7MH5</strain>
    </source>
</reference>
<dbReference type="GO" id="GO:0009279">
    <property type="term" value="C:cell outer membrane"/>
    <property type="evidence" value="ECO:0007669"/>
    <property type="project" value="UniProtKB-SubCell"/>
</dbReference>
<feature type="compositionally biased region" description="Pro residues" evidence="5">
    <location>
        <begin position="30"/>
        <end position="39"/>
    </location>
</feature>
<dbReference type="PROSITE" id="PS01068">
    <property type="entry name" value="OMPA_1"/>
    <property type="match status" value="1"/>
</dbReference>
<dbReference type="InterPro" id="IPR006664">
    <property type="entry name" value="OMP_bac"/>
</dbReference>
<evidence type="ECO:0000256" key="5">
    <source>
        <dbReference type="SAM" id="MobiDB-lite"/>
    </source>
</evidence>
<evidence type="ECO:0000256" key="2">
    <source>
        <dbReference type="ARBA" id="ARBA00023136"/>
    </source>
</evidence>
<dbReference type="OrthoDB" id="5360144at2"/>
<dbReference type="PRINTS" id="PR01021">
    <property type="entry name" value="OMPADOMAIN"/>
</dbReference>
<dbReference type="InterPro" id="IPR024447">
    <property type="entry name" value="YXWGXW_rpt"/>
</dbReference>
<evidence type="ECO:0000256" key="4">
    <source>
        <dbReference type="PROSITE-ProRule" id="PRU00473"/>
    </source>
</evidence>
<dbReference type="InterPro" id="IPR036737">
    <property type="entry name" value="OmpA-like_sf"/>
</dbReference>
<comment type="subcellular location">
    <subcellularLocation>
        <location evidence="1">Cell outer membrane</location>
    </subcellularLocation>
</comment>
<sequence length="321" mass="34899">MKLAIFSTAITARYPACAAHGQKSRWPNPDTLPSPPMPRPGSADVCLHLAKSFHTANRYALSTARVPFRSTSPQRFVRRTMKNILSRSTERNPNRRIASGVLAGALLATAWFAGIAPASAQMVVLAPPAPVYEAAPAPRVGYVWERGYWGWDQGRYVWVRGHWAAVVRDAAAPPPPPPAPVVQVMRLSADTLFPFDRGAASDVLPGGRADIREIAAKLTAAHYGRIEVRGYTDRLGSASYNLELSQRRADAVKALLVEQGIPAERIDARGLGEQDPITQCNDNQSRESLVACLQPDRRVEIVTHARTGDRYALPPSSGPAT</sequence>
<evidence type="ECO:0000256" key="3">
    <source>
        <dbReference type="ARBA" id="ARBA00023237"/>
    </source>
</evidence>
<keyword evidence="8" id="KW-1185">Reference proteome</keyword>